<dbReference type="PIRSF" id="PIRSF002741">
    <property type="entry name" value="MppA"/>
    <property type="match status" value="1"/>
</dbReference>
<dbReference type="PROSITE" id="PS51257">
    <property type="entry name" value="PROKAR_LIPOPROTEIN"/>
    <property type="match status" value="1"/>
</dbReference>
<evidence type="ECO:0000313" key="6">
    <source>
        <dbReference type="EMBL" id="SVA08211.1"/>
    </source>
</evidence>
<dbReference type="InterPro" id="IPR000914">
    <property type="entry name" value="SBP_5_dom"/>
</dbReference>
<dbReference type="GO" id="GO:1904680">
    <property type="term" value="F:peptide transmembrane transporter activity"/>
    <property type="evidence" value="ECO:0007669"/>
    <property type="project" value="TreeGrafter"/>
</dbReference>
<keyword evidence="4" id="KW-0732">Signal</keyword>
<dbReference type="Gene3D" id="3.10.105.10">
    <property type="entry name" value="Dipeptide-binding Protein, Domain 3"/>
    <property type="match status" value="1"/>
</dbReference>
<evidence type="ECO:0000256" key="3">
    <source>
        <dbReference type="ARBA" id="ARBA00022448"/>
    </source>
</evidence>
<dbReference type="GO" id="GO:0043190">
    <property type="term" value="C:ATP-binding cassette (ABC) transporter complex"/>
    <property type="evidence" value="ECO:0007669"/>
    <property type="project" value="InterPro"/>
</dbReference>
<dbReference type="PANTHER" id="PTHR30290">
    <property type="entry name" value="PERIPLASMIC BINDING COMPONENT OF ABC TRANSPORTER"/>
    <property type="match status" value="1"/>
</dbReference>
<reference evidence="6" key="1">
    <citation type="submission" date="2018-05" db="EMBL/GenBank/DDBJ databases">
        <authorList>
            <person name="Lanie J.A."/>
            <person name="Ng W.-L."/>
            <person name="Kazmierczak K.M."/>
            <person name="Andrzejewski T.M."/>
            <person name="Davidsen T.M."/>
            <person name="Wayne K.J."/>
            <person name="Tettelin H."/>
            <person name="Glass J.I."/>
            <person name="Rusch D."/>
            <person name="Podicherti R."/>
            <person name="Tsui H.-C.T."/>
            <person name="Winkler M.E."/>
        </authorList>
    </citation>
    <scope>NUCLEOTIDE SEQUENCE</scope>
</reference>
<dbReference type="InterPro" id="IPR039424">
    <property type="entry name" value="SBP_5"/>
</dbReference>
<accession>A0A381SY40</accession>
<dbReference type="Pfam" id="PF00496">
    <property type="entry name" value="SBP_bac_5"/>
    <property type="match status" value="1"/>
</dbReference>
<keyword evidence="3" id="KW-0813">Transport</keyword>
<dbReference type="GO" id="GO:0042597">
    <property type="term" value="C:periplasmic space"/>
    <property type="evidence" value="ECO:0007669"/>
    <property type="project" value="UniProtKB-ARBA"/>
</dbReference>
<dbReference type="AlphaFoldDB" id="A0A381SY40"/>
<gene>
    <name evidence="6" type="ORF">METZ01_LOCUS61065</name>
</gene>
<evidence type="ECO:0000259" key="5">
    <source>
        <dbReference type="Pfam" id="PF00496"/>
    </source>
</evidence>
<dbReference type="Gene3D" id="3.90.76.10">
    <property type="entry name" value="Dipeptide-binding Protein, Domain 1"/>
    <property type="match status" value="1"/>
</dbReference>
<feature type="domain" description="Solute-binding protein family 5" evidence="5">
    <location>
        <begin position="75"/>
        <end position="434"/>
    </location>
</feature>
<dbReference type="GO" id="GO:0030313">
    <property type="term" value="C:cell envelope"/>
    <property type="evidence" value="ECO:0007669"/>
    <property type="project" value="UniProtKB-SubCell"/>
</dbReference>
<sequence>MKKHVWFKKQTLVFISTIIVSCGQVKDEAVLTIAISSDIRGFDPAMAVDIRTGGVISLVYDHLVRFGSGTELLSSIAKDWSISEDGRTYTFLMNPSARFHDGTYILAQDVVFSIKRVLDPTNHSPQTWLFDKIVGAKEFMEGETKEIEGLEAKNDYTLRIEITKPFAPFIQYLAMPSAAIVNSSKSDKIRNVPAGSGPWKLDFWEKDGELAFSRNDDYWGETPIMSGLKIRILSETLTQSAEFEVGNLDIFNIPALELLQWTQKKEWRDNIFSIDELNIWYIAMNCSRKPFDDVRVRKAMNISLDREKILKLLLANTGIQASGPVPPLLLSNSPPNPYPYDPALAIELLKRAGYGNGFQTKLWVAGGSEIFHVLEAFQSYWRAIGIEVEIMRSDWNVFKTAVRAGRPDLYYLDWFADYPDGENFLFPLFHSSESMTKRNRYKNPEIDKLIETIQLLPIGNQRDSLIEKTNRVIFNEAPWVFLWHSQTNIVTQSTITGYVPKIIFNSERYTNIVRK</sequence>
<protein>
    <recommendedName>
        <fullName evidence="5">Solute-binding protein family 5 domain-containing protein</fullName>
    </recommendedName>
</protein>
<comment type="similarity">
    <text evidence="2">Belongs to the bacterial solute-binding protein 5 family.</text>
</comment>
<organism evidence="6">
    <name type="scientific">marine metagenome</name>
    <dbReference type="NCBI Taxonomy" id="408172"/>
    <lineage>
        <taxon>unclassified sequences</taxon>
        <taxon>metagenomes</taxon>
        <taxon>ecological metagenomes</taxon>
    </lineage>
</organism>
<dbReference type="EMBL" id="UINC01003658">
    <property type="protein sequence ID" value="SVA08211.1"/>
    <property type="molecule type" value="Genomic_DNA"/>
</dbReference>
<comment type="subcellular location">
    <subcellularLocation>
        <location evidence="1">Cell envelope</location>
    </subcellularLocation>
</comment>
<dbReference type="GO" id="GO:0015833">
    <property type="term" value="P:peptide transport"/>
    <property type="evidence" value="ECO:0007669"/>
    <property type="project" value="TreeGrafter"/>
</dbReference>
<proteinExistence type="inferred from homology"/>
<dbReference type="SUPFAM" id="SSF53850">
    <property type="entry name" value="Periplasmic binding protein-like II"/>
    <property type="match status" value="1"/>
</dbReference>
<evidence type="ECO:0000256" key="4">
    <source>
        <dbReference type="ARBA" id="ARBA00022729"/>
    </source>
</evidence>
<dbReference type="PANTHER" id="PTHR30290:SF10">
    <property type="entry name" value="PERIPLASMIC OLIGOPEPTIDE-BINDING PROTEIN-RELATED"/>
    <property type="match status" value="1"/>
</dbReference>
<evidence type="ECO:0000256" key="2">
    <source>
        <dbReference type="ARBA" id="ARBA00005695"/>
    </source>
</evidence>
<name>A0A381SY40_9ZZZZ</name>
<dbReference type="Gene3D" id="3.40.190.10">
    <property type="entry name" value="Periplasmic binding protein-like II"/>
    <property type="match status" value="1"/>
</dbReference>
<dbReference type="InterPro" id="IPR030678">
    <property type="entry name" value="Peptide/Ni-bd"/>
</dbReference>
<evidence type="ECO:0000256" key="1">
    <source>
        <dbReference type="ARBA" id="ARBA00004196"/>
    </source>
</evidence>